<reference evidence="2 3" key="1">
    <citation type="submission" date="2019-02" db="EMBL/GenBank/DDBJ databases">
        <title>Sequencing the genomes of 1000 actinobacteria strains.</title>
        <authorList>
            <person name="Klenk H.-P."/>
        </authorList>
    </citation>
    <scope>NUCLEOTIDE SEQUENCE [LARGE SCALE GENOMIC DNA]</scope>
    <source>
        <strain evidence="2 3">DSM 44509</strain>
    </source>
</reference>
<feature type="domain" description="Amidohydrolase-related" evidence="1">
    <location>
        <begin position="56"/>
        <end position="441"/>
    </location>
</feature>
<name>A0A4Q7Y4I1_9ACTN</name>
<dbReference type="InterPro" id="IPR032466">
    <property type="entry name" value="Metal_Hydrolase"/>
</dbReference>
<dbReference type="InterPro" id="IPR006680">
    <property type="entry name" value="Amidohydro-rel"/>
</dbReference>
<dbReference type="PANTHER" id="PTHR43668:SF2">
    <property type="entry name" value="ALLANTOINASE"/>
    <property type="match status" value="1"/>
</dbReference>
<dbReference type="GO" id="GO:0004038">
    <property type="term" value="F:allantoinase activity"/>
    <property type="evidence" value="ECO:0007669"/>
    <property type="project" value="TreeGrafter"/>
</dbReference>
<proteinExistence type="predicted"/>
<dbReference type="OrthoDB" id="9803027at2"/>
<comment type="caution">
    <text evidence="2">The sequence shown here is derived from an EMBL/GenBank/DDBJ whole genome shotgun (WGS) entry which is preliminary data.</text>
</comment>
<organism evidence="2 3">
    <name type="scientific">Blastococcus saxobsidens</name>
    <dbReference type="NCBI Taxonomy" id="138336"/>
    <lineage>
        <taxon>Bacteria</taxon>
        <taxon>Bacillati</taxon>
        <taxon>Actinomycetota</taxon>
        <taxon>Actinomycetes</taxon>
        <taxon>Geodermatophilales</taxon>
        <taxon>Geodermatophilaceae</taxon>
        <taxon>Blastococcus</taxon>
    </lineage>
</organism>
<dbReference type="Proteomes" id="UP000292507">
    <property type="component" value="Unassembled WGS sequence"/>
</dbReference>
<dbReference type="Gene3D" id="2.30.40.10">
    <property type="entry name" value="Urease, subunit C, domain 1"/>
    <property type="match status" value="1"/>
</dbReference>
<dbReference type="EMBL" id="SHKV01000001">
    <property type="protein sequence ID" value="RZU30973.1"/>
    <property type="molecule type" value="Genomic_DNA"/>
</dbReference>
<dbReference type="RefSeq" id="WP_104528578.1">
    <property type="nucleotide sequence ID" value="NZ_POQT01000015.1"/>
</dbReference>
<accession>A0A4Q7Y4I1</accession>
<evidence type="ECO:0000313" key="3">
    <source>
        <dbReference type="Proteomes" id="UP000292507"/>
    </source>
</evidence>
<dbReference type="SUPFAM" id="SSF51338">
    <property type="entry name" value="Composite domain of metallo-dependent hydrolases"/>
    <property type="match status" value="1"/>
</dbReference>
<dbReference type="GO" id="GO:0005737">
    <property type="term" value="C:cytoplasm"/>
    <property type="evidence" value="ECO:0007669"/>
    <property type="project" value="TreeGrafter"/>
</dbReference>
<evidence type="ECO:0000259" key="1">
    <source>
        <dbReference type="Pfam" id="PF01979"/>
    </source>
</evidence>
<dbReference type="InterPro" id="IPR011059">
    <property type="entry name" value="Metal-dep_hydrolase_composite"/>
</dbReference>
<dbReference type="GO" id="GO:0006145">
    <property type="term" value="P:purine nucleobase catabolic process"/>
    <property type="evidence" value="ECO:0007669"/>
    <property type="project" value="TreeGrafter"/>
</dbReference>
<dbReference type="PANTHER" id="PTHR43668">
    <property type="entry name" value="ALLANTOINASE"/>
    <property type="match status" value="1"/>
</dbReference>
<dbReference type="AlphaFoldDB" id="A0A4Q7Y4I1"/>
<protein>
    <submittedName>
        <fullName evidence="2">Dihydroorotase/allantoinase</fullName>
    </submittedName>
</protein>
<gene>
    <name evidence="2" type="ORF">BKA19_0609</name>
</gene>
<sequence>MTDNQYDLVVRSTEIYTPAGRVNGQIAVRGEKIVGILGPEEPAAARKTIDAGTNPVIPGLIDTHCHFRDPGYTHKEDYYNGTIAAAAGGVTTVFDMPNVDPPTTTVDRLKAHLENAQSKAVVDFGHNASGVVPENIKGLAEAGATAFKVWMMQDIGRDYPHPPGTSLTNHAILYRVFEEVAETGLPLYIHPHDHNLYELFVERAQKQWGMDFRSYARALRGGDGVVLNTAISTILEFQRSVGTKLHVLHLSTREGVRMVREAKAQGRPITAEANPFAMFVTNDWANIEKKGPYALGFWVPEEDNPAMWGAVVDGTIDVIGSDHGPHTKEEKEVGWTDMYTAPGGSPMIEQYLRLMLTEVNKGRLTMERIVEMTSSNPAKLTGFYGKKGAIQVGADADLVVLDMDHEETLRAEHSHYRCGWMPSEDFETKGRPVKTILRGRVIMEDGNVTAEKGSGQLLRPQR</sequence>
<dbReference type="Pfam" id="PF01979">
    <property type="entry name" value="Amidohydro_1"/>
    <property type="match status" value="1"/>
</dbReference>
<dbReference type="Gene3D" id="3.20.20.140">
    <property type="entry name" value="Metal-dependent hydrolases"/>
    <property type="match status" value="1"/>
</dbReference>
<dbReference type="SUPFAM" id="SSF51556">
    <property type="entry name" value="Metallo-dependent hydrolases"/>
    <property type="match status" value="1"/>
</dbReference>
<keyword evidence="3" id="KW-1185">Reference proteome</keyword>
<dbReference type="InterPro" id="IPR050138">
    <property type="entry name" value="DHOase/Allantoinase_Hydrolase"/>
</dbReference>
<evidence type="ECO:0000313" key="2">
    <source>
        <dbReference type="EMBL" id="RZU30973.1"/>
    </source>
</evidence>